<evidence type="ECO:0000256" key="1">
    <source>
        <dbReference type="SAM" id="Phobius"/>
    </source>
</evidence>
<dbReference type="EMBL" id="CAEZWM010000003">
    <property type="protein sequence ID" value="CAB4645338.1"/>
    <property type="molecule type" value="Genomic_DNA"/>
</dbReference>
<name>A0A6J6K8R4_9ZZZZ</name>
<proteinExistence type="predicted"/>
<evidence type="ECO:0000313" key="3">
    <source>
        <dbReference type="EMBL" id="CAB4773671.1"/>
    </source>
</evidence>
<gene>
    <name evidence="2" type="ORF">UFOPK2242_00085</name>
    <name evidence="3" type="ORF">UFOPK2925_00417</name>
    <name evidence="4" type="ORF">UFOPK2996_01254</name>
</gene>
<reference evidence="2" key="1">
    <citation type="submission" date="2020-05" db="EMBL/GenBank/DDBJ databases">
        <authorList>
            <person name="Chiriac C."/>
            <person name="Salcher M."/>
            <person name="Ghai R."/>
            <person name="Kavagutti S V."/>
        </authorList>
    </citation>
    <scope>NUCLEOTIDE SEQUENCE</scope>
</reference>
<dbReference type="InterPro" id="IPR012902">
    <property type="entry name" value="N_methyl_site"/>
</dbReference>
<sequence length="220" mass="23737">MKRLQLFKKRCVGKDESGVTLIEASITTALMMVVLTTIYGSFSSTQHALENTGSRLRNLDEARVLIAATTKDVRTAVRLQSGTSPFLVADARTVNFYANLDTTSAPKKVLIYVDSTSELIEKVWSADVGSSAPNYTFTGSPKIRFVGRYVANTVAEPIFTFYDSAGVALGTTPLNASNLLSIRSVKVTLSVKKATTGTLNPVTMTNQVRLPNLDYDAVAG</sequence>
<evidence type="ECO:0000313" key="2">
    <source>
        <dbReference type="EMBL" id="CAB4645338.1"/>
    </source>
</evidence>
<keyword evidence="1" id="KW-0812">Transmembrane</keyword>
<dbReference type="EMBL" id="CAEZZU010000040">
    <property type="protein sequence ID" value="CAB4773671.1"/>
    <property type="molecule type" value="Genomic_DNA"/>
</dbReference>
<dbReference type="PROSITE" id="PS00409">
    <property type="entry name" value="PROKAR_NTER_METHYL"/>
    <property type="match status" value="1"/>
</dbReference>
<dbReference type="AlphaFoldDB" id="A0A6J6K8R4"/>
<accession>A0A6J6K8R4</accession>
<evidence type="ECO:0000313" key="4">
    <source>
        <dbReference type="EMBL" id="CAB4804551.1"/>
    </source>
</evidence>
<protein>
    <submittedName>
        <fullName evidence="2">Unannotated protein</fullName>
    </submittedName>
</protein>
<keyword evidence="1" id="KW-0472">Membrane</keyword>
<keyword evidence="1" id="KW-1133">Transmembrane helix</keyword>
<organism evidence="2">
    <name type="scientific">freshwater metagenome</name>
    <dbReference type="NCBI Taxonomy" id="449393"/>
    <lineage>
        <taxon>unclassified sequences</taxon>
        <taxon>metagenomes</taxon>
        <taxon>ecological metagenomes</taxon>
    </lineage>
</organism>
<feature type="transmembrane region" description="Helical" evidence="1">
    <location>
        <begin position="21"/>
        <end position="42"/>
    </location>
</feature>
<dbReference type="EMBL" id="CAFAAH010000193">
    <property type="protein sequence ID" value="CAB4804551.1"/>
    <property type="molecule type" value="Genomic_DNA"/>
</dbReference>